<proteinExistence type="predicted"/>
<evidence type="ECO:0000313" key="2">
    <source>
        <dbReference type="Proteomes" id="UP001631969"/>
    </source>
</evidence>
<name>A0ACC7NZJ0_9BACL</name>
<protein>
    <submittedName>
        <fullName evidence="1">Helix-turn-helix domain-containing protein</fullName>
    </submittedName>
</protein>
<dbReference type="Proteomes" id="UP001631969">
    <property type="component" value="Unassembled WGS sequence"/>
</dbReference>
<gene>
    <name evidence="1" type="ORF">ACI1P1_09250</name>
</gene>
<evidence type="ECO:0000313" key="1">
    <source>
        <dbReference type="EMBL" id="MFM9328472.1"/>
    </source>
</evidence>
<keyword evidence="2" id="KW-1185">Reference proteome</keyword>
<reference evidence="1" key="1">
    <citation type="submission" date="2024-12" db="EMBL/GenBank/DDBJ databases">
        <authorList>
            <person name="Wu N."/>
        </authorList>
    </citation>
    <scope>NUCLEOTIDE SEQUENCE</scope>
    <source>
        <strain evidence="1">P15</strain>
    </source>
</reference>
<accession>A0ACC7NZJ0</accession>
<sequence>MKLELPVTLIGSSPLALPVKTVQGEYVLLYPNSQEMMLRYGEFEIRVKRDQAVLVPPPAKKVPLLHVENEGRMIRFRAAPFLGRALNEFRHPVVIPPASAIRRTLETFRTDMDEPQDLHGQFLYSSALYALITEILYVLHKDRSEQPEPEREAPTDIKGRPIIYAVRYMTAHLSDADLDLAAIAAAVNYHPNYFCEEFKIIMGVTPMRYLKLLRLKTAVQLLETTGCTIKEICRQVGINKPDALALHLRQSTGLTPVQYRQKHRRPPAYSDRKINVLQMIQAGT</sequence>
<comment type="caution">
    <text evidence="1">The sequence shown here is derived from an EMBL/GenBank/DDBJ whole genome shotgun (WGS) entry which is preliminary data.</text>
</comment>
<organism evidence="1 2">
    <name type="scientific">Paenibacillus mesotrionivorans</name>
    <dbReference type="NCBI Taxonomy" id="3160968"/>
    <lineage>
        <taxon>Bacteria</taxon>
        <taxon>Bacillati</taxon>
        <taxon>Bacillota</taxon>
        <taxon>Bacilli</taxon>
        <taxon>Bacillales</taxon>
        <taxon>Paenibacillaceae</taxon>
        <taxon>Paenibacillus</taxon>
    </lineage>
</organism>
<dbReference type="EMBL" id="JBJURJ010000005">
    <property type="protein sequence ID" value="MFM9328472.1"/>
    <property type="molecule type" value="Genomic_DNA"/>
</dbReference>